<dbReference type="Proteomes" id="UP000000707">
    <property type="component" value="Unassembled WGS sequence"/>
</dbReference>
<evidence type="ECO:0000256" key="1">
    <source>
        <dbReference type="ARBA" id="ARBA00004123"/>
    </source>
</evidence>
<keyword evidence="13" id="KW-1185">Reference proteome</keyword>
<dbReference type="GO" id="GO:0003700">
    <property type="term" value="F:DNA-binding transcription factor activity"/>
    <property type="evidence" value="ECO:0007669"/>
    <property type="project" value="InterPro"/>
</dbReference>
<gene>
    <name evidence="12" type="ORF">CANTEDRAFT_123979</name>
</gene>
<feature type="domain" description="HSF-type DNA-binding" evidence="11">
    <location>
        <begin position="157"/>
        <end position="181"/>
    </location>
</feature>
<proteinExistence type="inferred from homology"/>
<dbReference type="PROSITE" id="PS00434">
    <property type="entry name" value="HSF_DOMAIN"/>
    <property type="match status" value="1"/>
</dbReference>
<evidence type="ECO:0000259" key="11">
    <source>
        <dbReference type="PROSITE" id="PS00434"/>
    </source>
</evidence>
<comment type="similarity">
    <text evidence="2 9">Belongs to the HSF family.</text>
</comment>
<dbReference type="EMBL" id="GL996527">
    <property type="protein sequence ID" value="EGV61385.1"/>
    <property type="molecule type" value="Genomic_DNA"/>
</dbReference>
<evidence type="ECO:0000256" key="3">
    <source>
        <dbReference type="ARBA" id="ARBA00023015"/>
    </source>
</evidence>
<evidence type="ECO:0000256" key="2">
    <source>
        <dbReference type="ARBA" id="ARBA00006403"/>
    </source>
</evidence>
<evidence type="ECO:0000256" key="9">
    <source>
        <dbReference type="RuleBase" id="RU004020"/>
    </source>
</evidence>
<protein>
    <recommendedName>
        <fullName evidence="7">Heat shock transcription factor</fullName>
    </recommendedName>
    <alternativeName>
        <fullName evidence="8">Heat shock factor protein</fullName>
    </alternativeName>
</protein>
<dbReference type="InterPro" id="IPR036390">
    <property type="entry name" value="WH_DNA-bd_sf"/>
</dbReference>
<feature type="non-terminal residue" evidence="12">
    <location>
        <position position="272"/>
    </location>
</feature>
<dbReference type="eggNOG" id="KOG0627">
    <property type="taxonomic scope" value="Eukaryota"/>
</dbReference>
<keyword evidence="6" id="KW-0539">Nucleus</keyword>
<evidence type="ECO:0000256" key="6">
    <source>
        <dbReference type="ARBA" id="ARBA00023242"/>
    </source>
</evidence>
<dbReference type="OrthoDB" id="60033at2759"/>
<dbReference type="InterPro" id="IPR036388">
    <property type="entry name" value="WH-like_DNA-bd_sf"/>
</dbReference>
<dbReference type="GO" id="GO:0043565">
    <property type="term" value="F:sequence-specific DNA binding"/>
    <property type="evidence" value="ECO:0007669"/>
    <property type="project" value="InterPro"/>
</dbReference>
<reference evidence="12 13" key="1">
    <citation type="journal article" date="2011" name="Proc. Natl. Acad. Sci. U.S.A.">
        <title>Comparative genomics of xylose-fermenting fungi for enhanced biofuel production.</title>
        <authorList>
            <person name="Wohlbach D.J."/>
            <person name="Kuo A."/>
            <person name="Sato T.K."/>
            <person name="Potts K.M."/>
            <person name="Salamov A.A."/>
            <person name="LaButti K.M."/>
            <person name="Sun H."/>
            <person name="Clum A."/>
            <person name="Pangilinan J.L."/>
            <person name="Lindquist E.A."/>
            <person name="Lucas S."/>
            <person name="Lapidus A."/>
            <person name="Jin M."/>
            <person name="Gunawan C."/>
            <person name="Balan V."/>
            <person name="Dale B.E."/>
            <person name="Jeffries T.W."/>
            <person name="Zinkel R."/>
            <person name="Barry K.W."/>
            <person name="Grigoriev I.V."/>
            <person name="Gasch A.P."/>
        </authorList>
    </citation>
    <scope>NUCLEOTIDE SEQUENCE [LARGE SCALE GENOMIC DNA]</scope>
    <source>
        <strain evidence="13">ATCC 10573 / BCRC 21748 / CBS 615 / JCM 9827 / NBRC 10315 / NRRL Y-1498 / VKM Y-70</strain>
    </source>
</reference>
<dbReference type="STRING" id="590646.G3BA89"/>
<feature type="region of interest" description="Disordered" evidence="10">
    <location>
        <begin position="1"/>
        <end position="28"/>
    </location>
</feature>
<name>G3BA89_CANTC</name>
<dbReference type="Pfam" id="PF00447">
    <property type="entry name" value="HSF_DNA-bind"/>
    <property type="match status" value="1"/>
</dbReference>
<dbReference type="FunFam" id="1.10.10.10:FF:000027">
    <property type="entry name" value="Heat shock transcription factor 1"/>
    <property type="match status" value="1"/>
</dbReference>
<comment type="subcellular location">
    <subcellularLocation>
        <location evidence="1">Nucleus</location>
    </subcellularLocation>
</comment>
<evidence type="ECO:0000256" key="5">
    <source>
        <dbReference type="ARBA" id="ARBA00023163"/>
    </source>
</evidence>
<keyword evidence="5" id="KW-0804">Transcription</keyword>
<dbReference type="PRINTS" id="PR00056">
    <property type="entry name" value="HSFDOMAIN"/>
</dbReference>
<organism evidence="13">
    <name type="scientific">Candida tenuis (strain ATCC 10573 / BCRC 21748 / CBS 615 / JCM 9827 / NBRC 10315 / NRRL Y-1498 / VKM Y-70)</name>
    <name type="common">Yeast</name>
    <name type="synonym">Yamadazyma tenuis</name>
    <dbReference type="NCBI Taxonomy" id="590646"/>
    <lineage>
        <taxon>Eukaryota</taxon>
        <taxon>Fungi</taxon>
        <taxon>Dikarya</taxon>
        <taxon>Ascomycota</taxon>
        <taxon>Saccharomycotina</taxon>
        <taxon>Pichiomycetes</taxon>
        <taxon>Debaryomycetaceae</taxon>
        <taxon>Yamadazyma</taxon>
    </lineage>
</organism>
<dbReference type="PANTHER" id="PTHR10015:SF427">
    <property type="entry name" value="HEAT SHOCK FACTOR PROTEIN"/>
    <property type="match status" value="1"/>
</dbReference>
<dbReference type="InterPro" id="IPR000232">
    <property type="entry name" value="HSF_DNA-bd"/>
</dbReference>
<dbReference type="AlphaFoldDB" id="G3BA89"/>
<evidence type="ECO:0000256" key="4">
    <source>
        <dbReference type="ARBA" id="ARBA00023125"/>
    </source>
</evidence>
<sequence length="272" mass="31053">MSLDTHQPDGASGLTPILSSLDDPIDEINNYNRQHDQEFPFENQLVQQPKLYSNLPPLQPLSDSVIPNGLGFQPLSLEAGADSASRNDGVPAVAAAGPTSAANKRKREISTPKTRPAFVMKIWSMVNDPANHDYIRWDDDGESFQVFHREKFMKDILPKYFKHNNFASFVRQLNMYGWHKVQDISSGTLKDDKNGDENWKFSNPNFISGREDLLDNIVRNKSMANELEMAEKNPTMKLILNEMDNIKLNQLALSEDLRRIRKDNKTLWSETY</sequence>
<dbReference type="HOGENOM" id="CLU_1025073_0_0_1"/>
<dbReference type="SMART" id="SM00415">
    <property type="entry name" value="HSF"/>
    <property type="match status" value="1"/>
</dbReference>
<dbReference type="PANTHER" id="PTHR10015">
    <property type="entry name" value="HEAT SHOCK TRANSCRIPTION FACTOR"/>
    <property type="match status" value="1"/>
</dbReference>
<dbReference type="GO" id="GO:0005634">
    <property type="term" value="C:nucleus"/>
    <property type="evidence" value="ECO:0007669"/>
    <property type="project" value="UniProtKB-SubCell"/>
</dbReference>
<dbReference type="SUPFAM" id="SSF46785">
    <property type="entry name" value="Winged helix' DNA-binding domain"/>
    <property type="match status" value="1"/>
</dbReference>
<evidence type="ECO:0000256" key="7">
    <source>
        <dbReference type="ARBA" id="ARBA00068818"/>
    </source>
</evidence>
<evidence type="ECO:0000313" key="12">
    <source>
        <dbReference type="EMBL" id="EGV61385.1"/>
    </source>
</evidence>
<dbReference type="Gene3D" id="1.10.10.10">
    <property type="entry name" value="Winged helix-like DNA-binding domain superfamily/Winged helix DNA-binding domain"/>
    <property type="match status" value="1"/>
</dbReference>
<keyword evidence="4" id="KW-0238">DNA-binding</keyword>
<evidence type="ECO:0000313" key="13">
    <source>
        <dbReference type="Proteomes" id="UP000000707"/>
    </source>
</evidence>
<keyword evidence="3" id="KW-0805">Transcription regulation</keyword>
<accession>G3BA89</accession>
<evidence type="ECO:0000256" key="8">
    <source>
        <dbReference type="ARBA" id="ARBA00084017"/>
    </source>
</evidence>
<evidence type="ECO:0000256" key="10">
    <source>
        <dbReference type="SAM" id="MobiDB-lite"/>
    </source>
</evidence>